<protein>
    <submittedName>
        <fullName evidence="2">Uncharacterized protein</fullName>
    </submittedName>
</protein>
<reference evidence="2 3" key="1">
    <citation type="submission" date="2018-03" db="EMBL/GenBank/DDBJ databases">
        <title>Genomes of Pezizomycetes fungi and the evolution of truffles.</title>
        <authorList>
            <person name="Murat C."/>
            <person name="Payen T."/>
            <person name="Noel B."/>
            <person name="Kuo A."/>
            <person name="Martin F.M."/>
        </authorList>
    </citation>
    <scope>NUCLEOTIDE SEQUENCE [LARGE SCALE GENOMIC DNA]</scope>
    <source>
        <strain evidence="2">091103-1</strain>
    </source>
</reference>
<dbReference type="EMBL" id="PYWC01000018">
    <property type="protein sequence ID" value="PWW77932.1"/>
    <property type="molecule type" value="Genomic_DNA"/>
</dbReference>
<feature type="compositionally biased region" description="Polar residues" evidence="1">
    <location>
        <begin position="169"/>
        <end position="195"/>
    </location>
</feature>
<evidence type="ECO:0000313" key="3">
    <source>
        <dbReference type="Proteomes" id="UP000246991"/>
    </source>
</evidence>
<gene>
    <name evidence="2" type="ORF">C7212DRAFT_362374</name>
</gene>
<feature type="compositionally biased region" description="Basic and acidic residues" evidence="1">
    <location>
        <begin position="219"/>
        <end position="234"/>
    </location>
</feature>
<dbReference type="Proteomes" id="UP000246991">
    <property type="component" value="Unassembled WGS sequence"/>
</dbReference>
<name>A0A317SU79_9PEZI</name>
<evidence type="ECO:0000313" key="2">
    <source>
        <dbReference type="EMBL" id="PWW77932.1"/>
    </source>
</evidence>
<keyword evidence="3" id="KW-1185">Reference proteome</keyword>
<dbReference type="AlphaFoldDB" id="A0A317SU79"/>
<sequence length="246" mass="27599">MLMFRHPLAVLRVRSPLGQRIVVNHMSVSNLANNHPAVSTNQPKEILAEATETTETKTPGAGAGAAETKSEKRLAYGVDTLNKRIMDFTKIKTSSLSAPALTLLSKDLNSLAQKMDDGFNRHDGWIEFLVGMFVTTCYETQETKDRMGDISPKQQELWNSKETPRTQRNHTILTNHDPPCSTTIQNSHKPATKNQIPEPKGIRRERNQTTSPMSYGNGKHHEQENPTPKPDKRKPSIRQTTNSHAR</sequence>
<feature type="region of interest" description="Disordered" evidence="1">
    <location>
        <begin position="145"/>
        <end position="246"/>
    </location>
</feature>
<feature type="compositionally biased region" description="Polar residues" evidence="1">
    <location>
        <begin position="152"/>
        <end position="161"/>
    </location>
</feature>
<comment type="caution">
    <text evidence="2">The sequence shown here is derived from an EMBL/GenBank/DDBJ whole genome shotgun (WGS) entry which is preliminary data.</text>
</comment>
<evidence type="ECO:0000256" key="1">
    <source>
        <dbReference type="SAM" id="MobiDB-lite"/>
    </source>
</evidence>
<feature type="compositionally biased region" description="Polar residues" evidence="1">
    <location>
        <begin position="237"/>
        <end position="246"/>
    </location>
</feature>
<accession>A0A317SU79</accession>
<organism evidence="2 3">
    <name type="scientific">Tuber magnatum</name>
    <name type="common">white Piedmont truffle</name>
    <dbReference type="NCBI Taxonomy" id="42249"/>
    <lineage>
        <taxon>Eukaryota</taxon>
        <taxon>Fungi</taxon>
        <taxon>Dikarya</taxon>
        <taxon>Ascomycota</taxon>
        <taxon>Pezizomycotina</taxon>
        <taxon>Pezizomycetes</taxon>
        <taxon>Pezizales</taxon>
        <taxon>Tuberaceae</taxon>
        <taxon>Tuber</taxon>
    </lineage>
</organism>
<proteinExistence type="predicted"/>